<dbReference type="PRINTS" id="PR00461">
    <property type="entry name" value="PLPEROXIDASE"/>
</dbReference>
<feature type="site" description="Transition state stabilizer" evidence="16">
    <location>
        <position position="64"/>
    </location>
</feature>
<evidence type="ECO:0000256" key="4">
    <source>
        <dbReference type="ARBA" id="ARBA00022559"/>
    </source>
</evidence>
<feature type="binding site" evidence="15">
    <location>
        <position position="250"/>
    </location>
    <ligand>
        <name>Ca(2+)</name>
        <dbReference type="ChEBI" id="CHEBI:29108"/>
        <label>2</label>
    </ligand>
</feature>
<evidence type="ECO:0000256" key="11">
    <source>
        <dbReference type="ARBA" id="ARBA00023180"/>
    </source>
</evidence>
<dbReference type="PANTHER" id="PTHR31388">
    <property type="entry name" value="PEROXIDASE 72-RELATED"/>
    <property type="match status" value="1"/>
</dbReference>
<evidence type="ECO:0000256" key="6">
    <source>
        <dbReference type="ARBA" id="ARBA00022723"/>
    </source>
</evidence>
<dbReference type="PANTHER" id="PTHR31388:SF3">
    <property type="entry name" value="PEROXIDASE 72"/>
    <property type="match status" value="1"/>
</dbReference>
<keyword evidence="7 15" id="KW-0106">Calcium</keyword>
<evidence type="ECO:0000256" key="3">
    <source>
        <dbReference type="ARBA" id="ARBA00012313"/>
    </source>
</evidence>
<feature type="binding site" evidence="15">
    <location>
        <position position="74"/>
    </location>
    <ligand>
        <name>Ca(2+)</name>
        <dbReference type="ChEBI" id="CHEBI:29108"/>
        <label>1</label>
    </ligand>
</feature>
<dbReference type="GO" id="GO:0006979">
    <property type="term" value="P:response to oxidative stress"/>
    <property type="evidence" value="ECO:0007669"/>
    <property type="project" value="UniProtKB-UniRule"/>
</dbReference>
<feature type="active site" description="Proton acceptor" evidence="13">
    <location>
        <position position="68"/>
    </location>
</feature>
<feature type="binding site" evidence="15">
    <location>
        <position position="69"/>
    </location>
    <ligand>
        <name>Ca(2+)</name>
        <dbReference type="ChEBI" id="CHEBI:29108"/>
        <label>1</label>
    </ligand>
</feature>
<evidence type="ECO:0000256" key="5">
    <source>
        <dbReference type="ARBA" id="ARBA00022617"/>
    </source>
</evidence>
<dbReference type="FunFam" id="1.10.420.10:FF:000001">
    <property type="entry name" value="Peroxidase"/>
    <property type="match status" value="1"/>
</dbReference>
<feature type="disulfide bond" evidence="17">
    <location>
        <begin position="123"/>
        <end position="324"/>
    </location>
</feature>
<protein>
    <recommendedName>
        <fullName evidence="3 18">Peroxidase</fullName>
        <ecNumber evidence="3 18">1.11.1.7</ecNumber>
    </recommendedName>
</protein>
<evidence type="ECO:0000256" key="12">
    <source>
        <dbReference type="ARBA" id="ARBA00023324"/>
    </source>
</evidence>
<dbReference type="GO" id="GO:0005576">
    <property type="term" value="C:extracellular region"/>
    <property type="evidence" value="ECO:0007669"/>
    <property type="project" value="UniProtKB-SubCell"/>
</dbReference>
<dbReference type="GO" id="GO:0042744">
    <property type="term" value="P:hydrogen peroxide catabolic process"/>
    <property type="evidence" value="ECO:0007669"/>
    <property type="project" value="UniProtKB-KW"/>
</dbReference>
<dbReference type="OMA" id="SMTRGAM"/>
<dbReference type="PROSITE" id="PS00436">
    <property type="entry name" value="PEROXIDASE_2"/>
    <property type="match status" value="1"/>
</dbReference>
<evidence type="ECO:0000256" key="9">
    <source>
        <dbReference type="ARBA" id="ARBA00023004"/>
    </source>
</evidence>
<dbReference type="GO" id="GO:0046872">
    <property type="term" value="F:metal ion binding"/>
    <property type="evidence" value="ECO:0007669"/>
    <property type="project" value="UniProtKB-UniRule"/>
</dbReference>
<evidence type="ECO:0000256" key="17">
    <source>
        <dbReference type="PIRSR" id="PIRSR600823-5"/>
    </source>
</evidence>
<comment type="cofactor">
    <cofactor evidence="15 18">
        <name>Ca(2+)</name>
        <dbReference type="ChEBI" id="CHEBI:29108"/>
    </cofactor>
    <text evidence="15 18">Binds 2 calcium ions per subunit.</text>
</comment>
<evidence type="ECO:0000256" key="2">
    <source>
        <dbReference type="ARBA" id="ARBA00006873"/>
    </source>
</evidence>
<comment type="similarity">
    <text evidence="2">Belongs to the peroxidase family. Ascorbate peroxidase subfamily.</text>
</comment>
<dbReference type="SUPFAM" id="SSF48113">
    <property type="entry name" value="Heme-dependent peroxidases"/>
    <property type="match status" value="1"/>
</dbReference>
<evidence type="ECO:0000256" key="14">
    <source>
        <dbReference type="PIRSR" id="PIRSR600823-2"/>
    </source>
</evidence>
<evidence type="ECO:0000256" key="1">
    <source>
        <dbReference type="ARBA" id="ARBA00000189"/>
    </source>
</evidence>
<feature type="binding site" evidence="14">
    <location>
        <position position="165"/>
    </location>
    <ligand>
        <name>substrate</name>
    </ligand>
</feature>
<dbReference type="PRINTS" id="PR00458">
    <property type="entry name" value="PEROXIDASE"/>
</dbReference>
<feature type="binding site" evidence="15">
    <location>
        <position position="196"/>
    </location>
    <ligand>
        <name>Ca(2+)</name>
        <dbReference type="ChEBI" id="CHEBI:29108"/>
        <label>2</label>
    </ligand>
</feature>
<feature type="disulfide bond" evidence="17">
    <location>
        <begin position="202"/>
        <end position="234"/>
    </location>
</feature>
<dbReference type="FunFam" id="1.10.520.10:FF:000001">
    <property type="entry name" value="Peroxidase"/>
    <property type="match status" value="1"/>
</dbReference>
<dbReference type="KEGG" id="dcr:108220388"/>
<dbReference type="InterPro" id="IPR002016">
    <property type="entry name" value="Haem_peroxidase"/>
</dbReference>
<dbReference type="GO" id="GO:0140825">
    <property type="term" value="F:lactoperoxidase activity"/>
    <property type="evidence" value="ECO:0007669"/>
    <property type="project" value="UniProtKB-EC"/>
</dbReference>
<sequence>MAQTMSIVMLLSLIAFAPLAFSQKTGSLSPKFYDRSCPKAVEIVKSVVANAVAKETRMAASLLRLHFHDCFVKGCDASILLDSTGTLISEKRSNPNRNSARGFEVIEQIKSALEKECPQTVSCADIMALAARDSTVLTGGPSWEVPLGRRDARDASLSGSNNNIPAPNNTFQTILTKFKLKGLNVVDLVALSGSHTIGNSRCTSFRQRLYNQSGNGQPDYALDQSYAAQLKPRCPRSGGDQNLFVLDFVTPLKFDNNYFKNLLASKGLLNSDQVLVTKSEASLELVKKYANDNKAFFEQFAKSMIRMGNITPLTGSKGEIRKICRKMNK</sequence>
<dbReference type="GO" id="GO:0020037">
    <property type="term" value="F:heme binding"/>
    <property type="evidence" value="ECO:0007669"/>
    <property type="project" value="UniProtKB-UniRule"/>
</dbReference>
<feature type="disulfide bond" evidence="17">
    <location>
        <begin position="37"/>
        <end position="117"/>
    </location>
</feature>
<feature type="disulfide bond" evidence="17">
    <location>
        <begin position="70"/>
        <end position="75"/>
    </location>
</feature>
<feature type="binding site" description="axial binding residue" evidence="15">
    <location>
        <position position="195"/>
    </location>
    <ligand>
        <name>heme b</name>
        <dbReference type="ChEBI" id="CHEBI:60344"/>
    </ligand>
    <ligandPart>
        <name>Fe</name>
        <dbReference type="ChEBI" id="CHEBI:18248"/>
    </ligandPart>
</feature>
<evidence type="ECO:0000256" key="15">
    <source>
        <dbReference type="PIRSR" id="PIRSR600823-3"/>
    </source>
</evidence>
<dbReference type="CDD" id="cd00693">
    <property type="entry name" value="secretory_peroxidase"/>
    <property type="match status" value="1"/>
</dbReference>
<dbReference type="EC" id="1.11.1.7" evidence="3 18"/>
<dbReference type="AlphaFoldDB" id="A0A164Y713"/>
<dbReference type="InterPro" id="IPR000823">
    <property type="entry name" value="Peroxidase_pln"/>
</dbReference>
<keyword evidence="5 18" id="KW-0349">Heme</keyword>
<keyword evidence="9 15" id="KW-0408">Iron</keyword>
<dbReference type="InterPro" id="IPR010255">
    <property type="entry name" value="Haem_peroxidase_sf"/>
</dbReference>
<dbReference type="Gene3D" id="1.10.420.10">
    <property type="entry name" value="Peroxidase, domain 2"/>
    <property type="match status" value="1"/>
</dbReference>
<feature type="binding site" evidence="15">
    <location>
        <position position="255"/>
    </location>
    <ligand>
        <name>Ca(2+)</name>
        <dbReference type="ChEBI" id="CHEBI:29108"/>
        <label>2</label>
    </ligand>
</feature>
<dbReference type="Pfam" id="PF00141">
    <property type="entry name" value="peroxidase"/>
    <property type="match status" value="1"/>
</dbReference>
<name>A0A164Y713_DAUCS</name>
<dbReference type="Proteomes" id="UP000077755">
    <property type="component" value="Chromosome 5"/>
</dbReference>
<evidence type="ECO:0000256" key="8">
    <source>
        <dbReference type="ARBA" id="ARBA00023002"/>
    </source>
</evidence>
<dbReference type="InterPro" id="IPR019793">
    <property type="entry name" value="Peroxidases_heam-ligand_BS"/>
</dbReference>
<dbReference type="EMBL" id="CP093347">
    <property type="protein sequence ID" value="WOH00438.1"/>
    <property type="molecule type" value="Genomic_DNA"/>
</dbReference>
<evidence type="ECO:0000256" key="10">
    <source>
        <dbReference type="ARBA" id="ARBA00023157"/>
    </source>
</evidence>
<dbReference type="Gramene" id="KZM94071">
    <property type="protein sequence ID" value="KZM94071"/>
    <property type="gene ID" value="DCAR_017316"/>
</dbReference>
<comment type="subcellular location">
    <subcellularLocation>
        <location evidence="18">Secreted</location>
    </subcellularLocation>
</comment>
<keyword evidence="6 15" id="KW-0479">Metal-binding</keyword>
<keyword evidence="10 17" id="KW-1015">Disulfide bond</keyword>
<keyword evidence="18" id="KW-0732">Signal</keyword>
<dbReference type="Gene3D" id="1.10.520.10">
    <property type="match status" value="1"/>
</dbReference>
<keyword evidence="18" id="KW-0964">Secreted</keyword>
<feature type="chain" id="PRO_5042620676" description="Peroxidase" evidence="18">
    <location>
        <begin position="23"/>
        <end position="329"/>
    </location>
</feature>
<feature type="binding site" evidence="15">
    <location>
        <position position="247"/>
    </location>
    <ligand>
        <name>Ca(2+)</name>
        <dbReference type="ChEBI" id="CHEBI:29108"/>
        <label>2</label>
    </ligand>
</feature>
<evidence type="ECO:0000256" key="13">
    <source>
        <dbReference type="PIRSR" id="PIRSR600823-1"/>
    </source>
</evidence>
<reference evidence="19" key="1">
    <citation type="journal article" date="2016" name="Nat. Genet.">
        <title>A high-quality carrot genome assembly provides new insights into carotenoid accumulation and asterid genome evolution.</title>
        <authorList>
            <person name="Iorizzo M."/>
            <person name="Ellison S."/>
            <person name="Senalik D."/>
            <person name="Zeng P."/>
            <person name="Satapoomin P."/>
            <person name="Huang J."/>
            <person name="Bowman M."/>
            <person name="Iovene M."/>
            <person name="Sanseverino W."/>
            <person name="Cavagnaro P."/>
            <person name="Yildiz M."/>
            <person name="Macko-Podgorni A."/>
            <person name="Moranska E."/>
            <person name="Grzebelus E."/>
            <person name="Grzebelus D."/>
            <person name="Ashrafi H."/>
            <person name="Zheng Z."/>
            <person name="Cheng S."/>
            <person name="Spooner D."/>
            <person name="Van Deynze A."/>
            <person name="Simon P."/>
        </authorList>
    </citation>
    <scope>NUCLEOTIDE SEQUENCE</scope>
    <source>
        <tissue evidence="19">Leaf</tissue>
    </source>
</reference>
<comment type="catalytic activity">
    <reaction evidence="1 18">
        <text>2 a phenolic donor + H2O2 = 2 a phenolic radical donor + 2 H2O</text>
        <dbReference type="Rhea" id="RHEA:56136"/>
        <dbReference type="ChEBI" id="CHEBI:15377"/>
        <dbReference type="ChEBI" id="CHEBI:16240"/>
        <dbReference type="ChEBI" id="CHEBI:139520"/>
        <dbReference type="ChEBI" id="CHEBI:139521"/>
        <dbReference type="EC" id="1.11.1.7"/>
    </reaction>
</comment>
<feature type="binding site" evidence="15">
    <location>
        <position position="90"/>
    </location>
    <ligand>
        <name>Ca(2+)</name>
        <dbReference type="ChEBI" id="CHEBI:29108"/>
        <label>1</label>
    </ligand>
</feature>
<comment type="function">
    <text evidence="18">Removal of H(2)O(2), oxidation of toxic reductants, biosynthesis and degradation of lignin, suberization, auxin catabolism, response to environmental stresses such as wounding, pathogen attack and oxidative stress.</text>
</comment>
<evidence type="ECO:0000313" key="19">
    <source>
        <dbReference type="EMBL" id="WOH00438.1"/>
    </source>
</evidence>
<reference evidence="19" key="2">
    <citation type="submission" date="2022-03" db="EMBL/GenBank/DDBJ databases">
        <title>Draft title - Genomic analysis of global carrot germplasm unveils the trajectory of domestication and the origin of high carotenoid orange carrot.</title>
        <authorList>
            <person name="Iorizzo M."/>
            <person name="Ellison S."/>
            <person name="Senalik D."/>
            <person name="Macko-Podgorni A."/>
            <person name="Grzebelus D."/>
            <person name="Bostan H."/>
            <person name="Rolling W."/>
            <person name="Curaba J."/>
            <person name="Simon P."/>
        </authorList>
    </citation>
    <scope>NUCLEOTIDE SEQUENCE</scope>
    <source>
        <tissue evidence="19">Leaf</tissue>
    </source>
</reference>
<evidence type="ECO:0000256" key="16">
    <source>
        <dbReference type="PIRSR" id="PIRSR600823-4"/>
    </source>
</evidence>
<evidence type="ECO:0000256" key="18">
    <source>
        <dbReference type="RuleBase" id="RU362060"/>
    </source>
</evidence>
<evidence type="ECO:0000256" key="7">
    <source>
        <dbReference type="ARBA" id="ARBA00022837"/>
    </source>
</evidence>
<keyword evidence="8 18" id="KW-0560">Oxidoreductase</keyword>
<dbReference type="OrthoDB" id="2113341at2759"/>
<dbReference type="InterPro" id="IPR033905">
    <property type="entry name" value="Secretory_peroxidase"/>
</dbReference>
<keyword evidence="4 18" id="KW-0575">Peroxidase</keyword>
<dbReference type="InterPro" id="IPR019794">
    <property type="entry name" value="Peroxidases_AS"/>
</dbReference>
<keyword evidence="12 18" id="KW-0376">Hydrogen peroxide</keyword>
<feature type="binding site" evidence="15">
    <location>
        <position position="72"/>
    </location>
    <ligand>
        <name>Ca(2+)</name>
        <dbReference type="ChEBI" id="CHEBI:29108"/>
        <label>1</label>
    </ligand>
</feature>
<feature type="binding site" evidence="15">
    <location>
        <position position="76"/>
    </location>
    <ligand>
        <name>Ca(2+)</name>
        <dbReference type="ChEBI" id="CHEBI:29108"/>
        <label>1</label>
    </ligand>
</feature>
<evidence type="ECO:0000313" key="20">
    <source>
        <dbReference type="Proteomes" id="UP000077755"/>
    </source>
</evidence>
<dbReference type="PROSITE" id="PS00435">
    <property type="entry name" value="PEROXIDASE_1"/>
    <property type="match status" value="1"/>
</dbReference>
<comment type="similarity">
    <text evidence="18">Belongs to the peroxidase family. Classical plant (class III) peroxidase subfamily.</text>
</comment>
<accession>A0A164Y713</accession>
<gene>
    <name evidence="19" type="ORF">DCAR_0519798</name>
</gene>
<keyword evidence="20" id="KW-1185">Reference proteome</keyword>
<dbReference type="PROSITE" id="PS50873">
    <property type="entry name" value="PEROXIDASE_4"/>
    <property type="match status" value="1"/>
</dbReference>
<organism evidence="19 20">
    <name type="scientific">Daucus carota subsp. sativus</name>
    <name type="common">Carrot</name>
    <dbReference type="NCBI Taxonomy" id="79200"/>
    <lineage>
        <taxon>Eukaryota</taxon>
        <taxon>Viridiplantae</taxon>
        <taxon>Streptophyta</taxon>
        <taxon>Embryophyta</taxon>
        <taxon>Tracheophyta</taxon>
        <taxon>Spermatophyta</taxon>
        <taxon>Magnoliopsida</taxon>
        <taxon>eudicotyledons</taxon>
        <taxon>Gunneridae</taxon>
        <taxon>Pentapetalae</taxon>
        <taxon>asterids</taxon>
        <taxon>campanulids</taxon>
        <taxon>Apiales</taxon>
        <taxon>Apiaceae</taxon>
        <taxon>Apioideae</taxon>
        <taxon>Scandiceae</taxon>
        <taxon>Daucinae</taxon>
        <taxon>Daucus</taxon>
        <taxon>Daucus sect. Daucus</taxon>
    </lineage>
</organism>
<comment type="cofactor">
    <cofactor evidence="15 18">
        <name>heme b</name>
        <dbReference type="ChEBI" id="CHEBI:60344"/>
    </cofactor>
    <text evidence="15 18">Binds 1 heme b (iron(II)-protoporphyrin IX) group per subunit.</text>
</comment>
<keyword evidence="11" id="KW-0325">Glycoprotein</keyword>
<proteinExistence type="inferred from homology"/>
<feature type="binding site" evidence="15">
    <location>
        <position position="78"/>
    </location>
    <ligand>
        <name>Ca(2+)</name>
        <dbReference type="ChEBI" id="CHEBI:29108"/>
        <label>1</label>
    </ligand>
</feature>
<feature type="signal peptide" evidence="18">
    <location>
        <begin position="1"/>
        <end position="22"/>
    </location>
</feature>